<dbReference type="RefSeq" id="WP_072969910.1">
    <property type="nucleotide sequence ID" value="NZ_FRBY01000001.1"/>
</dbReference>
<feature type="domain" description="3-keto-alpha-glucoside-1,2-lyase/3-keto-2-hydroxy-glucal hydratase" evidence="2">
    <location>
        <begin position="29"/>
        <end position="281"/>
    </location>
</feature>
<dbReference type="GO" id="GO:0016787">
    <property type="term" value="F:hydrolase activity"/>
    <property type="evidence" value="ECO:0007669"/>
    <property type="project" value="InterPro"/>
</dbReference>
<evidence type="ECO:0000256" key="1">
    <source>
        <dbReference type="SAM" id="SignalP"/>
    </source>
</evidence>
<organism evidence="3 4">
    <name type="scientific">Flavobacterium saccharophilum</name>
    <dbReference type="NCBI Taxonomy" id="29534"/>
    <lineage>
        <taxon>Bacteria</taxon>
        <taxon>Pseudomonadati</taxon>
        <taxon>Bacteroidota</taxon>
        <taxon>Flavobacteriia</taxon>
        <taxon>Flavobacteriales</taxon>
        <taxon>Flavobacteriaceae</taxon>
        <taxon>Flavobacterium</taxon>
    </lineage>
</organism>
<feature type="chain" id="PRO_5009923336" description="3-keto-alpha-glucoside-1,2-lyase/3-keto-2-hydroxy-glucal hydratase domain-containing protein" evidence="1">
    <location>
        <begin position="20"/>
        <end position="295"/>
    </location>
</feature>
<keyword evidence="4" id="KW-1185">Reference proteome</keyword>
<name>A0A1M6ZMI0_9FLAO</name>
<keyword evidence="1" id="KW-0732">Signal</keyword>
<proteinExistence type="predicted"/>
<dbReference type="Pfam" id="PF06439">
    <property type="entry name" value="3keto-disac_hyd"/>
    <property type="match status" value="1"/>
</dbReference>
<evidence type="ECO:0000313" key="4">
    <source>
        <dbReference type="Proteomes" id="UP000184121"/>
    </source>
</evidence>
<reference evidence="4" key="1">
    <citation type="submission" date="2016-11" db="EMBL/GenBank/DDBJ databases">
        <authorList>
            <person name="Varghese N."/>
            <person name="Submissions S."/>
        </authorList>
    </citation>
    <scope>NUCLEOTIDE SEQUENCE [LARGE SCALE GENOMIC DNA]</scope>
    <source>
        <strain evidence="4">DSM 1811</strain>
    </source>
</reference>
<dbReference type="AlphaFoldDB" id="A0A1M6ZMI0"/>
<dbReference type="InterPro" id="IPR010496">
    <property type="entry name" value="AL/BT2_dom"/>
</dbReference>
<evidence type="ECO:0000259" key="2">
    <source>
        <dbReference type="Pfam" id="PF06439"/>
    </source>
</evidence>
<sequence>MKKYSILIAFALLFILTSATNKTNSFEEDWINLLDNNLSKWDMYLSYKHQNGYSGKVPTDANGKEIEPIGYNKNVNNMFTVIQENNEPVLKVSGEYYGCVFTKENFKNYRLKLKVKFGTKKWEPRTEKLMDAGVLYHSQGKAGVDYWRAWMLSQEFQIMEGHFGDYWNIANSAIDIKAYIPEGSMSAVADEDQKFIPFGTHTENTGFCMRKMRAETPNNGWTEIELVCFEGKSLHIINGKVVMVLQNSRYFDGEKFMPLTEGKIQLQSEAGEVYYKNIQIKPINKLPAEFENYFK</sequence>
<dbReference type="STRING" id="29534.SAMN05444366_0324"/>
<feature type="signal peptide" evidence="1">
    <location>
        <begin position="1"/>
        <end position="19"/>
    </location>
</feature>
<gene>
    <name evidence="3" type="ORF">SAMN05444366_0324</name>
</gene>
<accession>A0A1M6ZMI0</accession>
<dbReference type="Proteomes" id="UP000184121">
    <property type="component" value="Unassembled WGS sequence"/>
</dbReference>
<dbReference type="Gene3D" id="2.60.120.560">
    <property type="entry name" value="Exo-inulinase, domain 1"/>
    <property type="match status" value="1"/>
</dbReference>
<dbReference type="OrthoDB" id="259356at2"/>
<dbReference type="EMBL" id="FRBY01000001">
    <property type="protein sequence ID" value="SHL31569.1"/>
    <property type="molecule type" value="Genomic_DNA"/>
</dbReference>
<protein>
    <recommendedName>
        <fullName evidence="2">3-keto-alpha-glucoside-1,2-lyase/3-keto-2-hydroxy-glucal hydratase domain-containing protein</fullName>
    </recommendedName>
</protein>
<evidence type="ECO:0000313" key="3">
    <source>
        <dbReference type="EMBL" id="SHL31569.1"/>
    </source>
</evidence>